<dbReference type="EMBL" id="CP014229">
    <property type="protein sequence ID" value="AMD90865.1"/>
    <property type="molecule type" value="Genomic_DNA"/>
</dbReference>
<evidence type="ECO:0000313" key="4">
    <source>
        <dbReference type="Proteomes" id="UP000069241"/>
    </source>
</evidence>
<sequence>MLKTCFSLCLLAAFCLSQPVVAGHSGPGPYNGQGEYRMGRYRGNVQDIDDWLEQLPPNQQNKARRIIDDARPRVRELRGRIREKMAELESLSYDQGTSPDTLPRLGRELQQLRDALRASLVDVDERLRREVGVSLGPPVSRGCRMSHAGIPPADEED</sequence>
<dbReference type="InterPro" id="IPR025961">
    <property type="entry name" value="Metal_resist"/>
</dbReference>
<dbReference type="KEGG" id="dfi:AXF13_12440"/>
<feature type="chain" id="PRO_5007067506" evidence="2">
    <location>
        <begin position="23"/>
        <end position="157"/>
    </location>
</feature>
<feature type="region of interest" description="Disordered" evidence="1">
    <location>
        <begin position="135"/>
        <end position="157"/>
    </location>
</feature>
<proteinExistence type="predicted"/>
<evidence type="ECO:0000256" key="1">
    <source>
        <dbReference type="SAM" id="MobiDB-lite"/>
    </source>
</evidence>
<dbReference type="RefSeq" id="WP_062253690.1">
    <property type="nucleotide sequence ID" value="NZ_CP014229.1"/>
</dbReference>
<evidence type="ECO:0000256" key="2">
    <source>
        <dbReference type="SAM" id="SignalP"/>
    </source>
</evidence>
<keyword evidence="2" id="KW-0732">Signal</keyword>
<dbReference type="Pfam" id="PF13801">
    <property type="entry name" value="Metal_resist"/>
    <property type="match status" value="1"/>
</dbReference>
<feature type="signal peptide" evidence="2">
    <location>
        <begin position="1"/>
        <end position="22"/>
    </location>
</feature>
<name>A0A0X8JL94_9BACT</name>
<keyword evidence="4" id="KW-1185">Reference proteome</keyword>
<dbReference type="Proteomes" id="UP000069241">
    <property type="component" value="Chromosome"/>
</dbReference>
<protein>
    <submittedName>
        <fullName evidence="3">Zinc resistance protein</fullName>
    </submittedName>
</protein>
<reference evidence="4" key="1">
    <citation type="submission" date="2016-02" db="EMBL/GenBank/DDBJ databases">
        <authorList>
            <person name="Holder M.E."/>
            <person name="Ajami N.J."/>
            <person name="Petrosino J.F."/>
        </authorList>
    </citation>
    <scope>NUCLEOTIDE SEQUENCE [LARGE SCALE GENOMIC DNA]</scope>
    <source>
        <strain evidence="4">CCUG 45958</strain>
    </source>
</reference>
<evidence type="ECO:0000313" key="3">
    <source>
        <dbReference type="EMBL" id="AMD90865.1"/>
    </source>
</evidence>
<dbReference type="Gene3D" id="1.20.120.1490">
    <property type="match status" value="1"/>
</dbReference>
<gene>
    <name evidence="3" type="ORF">AXF13_12440</name>
</gene>
<dbReference type="AlphaFoldDB" id="A0A0X8JL94"/>
<organism evidence="3 4">
    <name type="scientific">Desulfovibrio fairfieldensis</name>
    <dbReference type="NCBI Taxonomy" id="44742"/>
    <lineage>
        <taxon>Bacteria</taxon>
        <taxon>Pseudomonadati</taxon>
        <taxon>Thermodesulfobacteriota</taxon>
        <taxon>Desulfovibrionia</taxon>
        <taxon>Desulfovibrionales</taxon>
        <taxon>Desulfovibrionaceae</taxon>
        <taxon>Desulfovibrio</taxon>
    </lineage>
</organism>
<accession>A0A0X8JL94</accession>